<feature type="compositionally biased region" description="Low complexity" evidence="1">
    <location>
        <begin position="1307"/>
        <end position="1316"/>
    </location>
</feature>
<evidence type="ECO:0000256" key="1">
    <source>
        <dbReference type="SAM" id="MobiDB-lite"/>
    </source>
</evidence>
<organism evidence="2 3">
    <name type="scientific">Lentzea waywayandensis</name>
    <dbReference type="NCBI Taxonomy" id="84724"/>
    <lineage>
        <taxon>Bacteria</taxon>
        <taxon>Bacillati</taxon>
        <taxon>Actinomycetota</taxon>
        <taxon>Actinomycetes</taxon>
        <taxon>Pseudonocardiales</taxon>
        <taxon>Pseudonocardiaceae</taxon>
        <taxon>Lentzea</taxon>
    </lineage>
</organism>
<feature type="compositionally biased region" description="Low complexity" evidence="1">
    <location>
        <begin position="947"/>
        <end position="979"/>
    </location>
</feature>
<accession>A0A1I6FHA4</accession>
<gene>
    <name evidence="2" type="ORF">SAMN04488564_118136</name>
</gene>
<dbReference type="PANTHER" id="PTHR17571">
    <property type="entry name" value="URINARY PROTEIN RUP /ACROSOMAL PROTEIN SP-10"/>
    <property type="match status" value="1"/>
</dbReference>
<feature type="compositionally biased region" description="Low complexity" evidence="1">
    <location>
        <begin position="456"/>
        <end position="467"/>
    </location>
</feature>
<feature type="region of interest" description="Disordered" evidence="1">
    <location>
        <begin position="436"/>
        <end position="471"/>
    </location>
</feature>
<dbReference type="EMBL" id="FOYL01000018">
    <property type="protein sequence ID" value="SFR29336.1"/>
    <property type="molecule type" value="Genomic_DNA"/>
</dbReference>
<dbReference type="InterPro" id="IPR052671">
    <property type="entry name" value="Acrosomal_SP-10-like"/>
</dbReference>
<feature type="compositionally biased region" description="Polar residues" evidence="1">
    <location>
        <begin position="1130"/>
        <end position="1152"/>
    </location>
</feature>
<dbReference type="OrthoDB" id="5165923at2"/>
<reference evidence="3" key="1">
    <citation type="submission" date="2016-10" db="EMBL/GenBank/DDBJ databases">
        <authorList>
            <person name="Varghese N."/>
            <person name="Submissions S."/>
        </authorList>
    </citation>
    <scope>NUCLEOTIDE SEQUENCE [LARGE SCALE GENOMIC DNA]</scope>
    <source>
        <strain evidence="3">DSM 44232</strain>
    </source>
</reference>
<feature type="compositionally biased region" description="Low complexity" evidence="1">
    <location>
        <begin position="1162"/>
        <end position="1175"/>
    </location>
</feature>
<evidence type="ECO:0008006" key="4">
    <source>
        <dbReference type="Google" id="ProtNLM"/>
    </source>
</evidence>
<feature type="compositionally biased region" description="Pro residues" evidence="1">
    <location>
        <begin position="857"/>
        <end position="877"/>
    </location>
</feature>
<sequence>MAARGEAQANVEVSTLVVPAWMLRWRAPELALVLGERALALATTRRDEADRLRAESLVVFASNRVGRGVRIADRAIDALKAAEAAGEHETAWLLRVELAACARSVGAPLTGFAAVTPVLEAPDVPAELRASALVQASECLVTVGRGDEPTRALAEADQLYVADTTLDDDTRLLLRGLIRAVQAAQHRRWGDLAAAIGAAREGLDLLSRFSDPSADSGQGVGRLTLELALSLMDANRLLDASEVGNPMLDLPVRAPSASTTGWLRLALATRVHLPAGRVALAREMLREAAASAERHQLDTLLAESLLALAHVHEVSGELADALTNLRSAHAAERRRARAVYAVRARLAAEFSGVHRQPADLHQQLASVLRPIEGMQVVTDGVLTAALKQQLRQWRQVQVRKGDGLKVKRVRRAAEDMTVEGLSAARQHAADRWRMVQPFGEPDDKTPEPVELPPASLPSSSDSPSSSDRTVPASGLIASAGAMVSGRRRAARVAAGEIDDDRPTTIAEIPVTPALPAPEPQPQLTVEQERKRKVEQQLMELQREARRQIEAERQARAEQRAQAEREAQAAEEAARQEAAREEAARQEAARQEAAREEAARQEAARQEAVRQEAARQEQARQEAARQEAVRQEEARREAARQEAVRRDVARQEAAHQEVTRQAVEREEAAREAAAREEAARAEAAARDEASSSQSESVLDMLKAQGLRAGGRRRARDAESASETPSWRVEPPSSLRPAAEPSQSQNFFADPGGPARPDYFADQDTPDGPTRSGLSAAFSRPPAAPDFGPHLDEPSYPLHTPAAGFPTAATDPDERKLPDLDFSGLDFSTPKAKPAASIPTPPAPAEHPDEDPEREHKPLPPIPDPIPSVPTPAEIPQPSEPDLMSTTFLSSADMDDDTADVPTTPVRVQSPTEQARPAFGTQTSFGTQPTFGTQSFGTQPTFGAQPGFGSDSSYGTDSGYSTRPESPDQAPSPDAAAQPDPATQPGGFTSAGSEAPTETGFRAVTQPDAAESYDYFAGRPDVDEAAPQTPTTPTNDTGDRAGRPSSRRRPSDLSLADLLAEALVAYETGRRSDEEQLEAADLSAPHWSADEPAPEAAPDRPAEAEPQTNADAHFGIGESFGAQRPSAEGTGPDSQAGSDTPFSQGSPFSPQLGQSAEDRPFGSPLPAAADASSSEALFRPGLSFGAQQDQSTDLPLGSDASSRPGQPFGAQQNSATETSSGSEALFRQGESFGGRHESAAEAQSDPDALFRSGRSFGAQQDPAAETSPNSEASFQPSRSFGAQQDPAADTSPGSDGLFRPGQFGSQQDSAAEAPPSSETSFRTGLSFGSQRDEAAESQPSSDGAFRPGRSFGSQRDEAAESQPSSDGAFRPGQSFGSQQDLGAEAAPSSDALFRSTESFGARADSPAEATPSRDGLFGSNPSFGTRSADPQAGEDVSFRPGQSFGSPQSPVEAESRPSTGLSFTPTPPSFGSPQSNQESYFLSKPPAESEQEKTGPIAPVGAAPDSETTGPIRRVRPDGPAGWTLPGT</sequence>
<feature type="compositionally biased region" description="Polar residues" evidence="1">
    <location>
        <begin position="918"/>
        <end position="940"/>
    </location>
</feature>
<feature type="compositionally biased region" description="Polar residues" evidence="1">
    <location>
        <begin position="1264"/>
        <end position="1280"/>
    </location>
</feature>
<feature type="compositionally biased region" description="Basic and acidic residues" evidence="1">
    <location>
        <begin position="548"/>
        <end position="688"/>
    </location>
</feature>
<feature type="compositionally biased region" description="Polar residues" evidence="1">
    <location>
        <begin position="1317"/>
        <end position="1327"/>
    </location>
</feature>
<feature type="region of interest" description="Disordered" evidence="1">
    <location>
        <begin position="548"/>
        <end position="1052"/>
    </location>
</feature>
<evidence type="ECO:0000313" key="2">
    <source>
        <dbReference type="EMBL" id="SFR29336.1"/>
    </source>
</evidence>
<feature type="region of interest" description="Disordered" evidence="1">
    <location>
        <begin position="509"/>
        <end position="531"/>
    </location>
</feature>
<protein>
    <recommendedName>
        <fullName evidence="4">Histone H1-like nucleoprotein HC2</fullName>
    </recommendedName>
</protein>
<dbReference type="RefSeq" id="WP_093605756.1">
    <property type="nucleotide sequence ID" value="NZ_FOYL01000018.1"/>
</dbReference>
<feature type="compositionally biased region" description="Low complexity" evidence="1">
    <location>
        <begin position="826"/>
        <end position="836"/>
    </location>
</feature>
<evidence type="ECO:0000313" key="3">
    <source>
        <dbReference type="Proteomes" id="UP000198583"/>
    </source>
</evidence>
<feature type="compositionally biased region" description="Polar residues" evidence="1">
    <location>
        <begin position="1183"/>
        <end position="1220"/>
    </location>
</feature>
<dbReference type="PANTHER" id="PTHR17571:SF34">
    <property type="entry name" value="ACROSOMAL PROTEIN SP-10"/>
    <property type="match status" value="1"/>
</dbReference>
<feature type="region of interest" description="Disordered" evidence="1">
    <location>
        <begin position="1065"/>
        <end position="1526"/>
    </location>
</feature>
<name>A0A1I6FHA4_9PSEU</name>
<keyword evidence="3" id="KW-1185">Reference proteome</keyword>
<proteinExistence type="predicted"/>
<dbReference type="STRING" id="84724.SAMN04488564_118136"/>
<dbReference type="Proteomes" id="UP000198583">
    <property type="component" value="Unassembled WGS sequence"/>
</dbReference>